<evidence type="ECO:0000313" key="5">
    <source>
        <dbReference type="Proteomes" id="UP000820818"/>
    </source>
</evidence>
<feature type="compositionally biased region" description="Basic and acidic residues" evidence="2">
    <location>
        <begin position="148"/>
        <end position="161"/>
    </location>
</feature>
<keyword evidence="1" id="KW-0175">Coiled coil</keyword>
<feature type="coiled-coil region" evidence="1">
    <location>
        <begin position="2"/>
        <end position="29"/>
    </location>
</feature>
<sequence length="210" mass="23911">MIKRLQQARIELQSRAAEEQRKQKKLYDEGRREALTYQPGAKVLIYKPIRKVRKLKKLLHRWFGPYTVIRQTTPSNYELCLGRSTRTKIVHVERLKPFLDLTDPASQPHEPTSTGTDIEDPPLVLDQAEDENQTGLNSAAIQGPSTRDAPEIGARPHENNKSDTATTAASSMDRPDLPQETQTCRESEQVPRTSARVRAQRKTFLLTFPL</sequence>
<evidence type="ECO:0000256" key="1">
    <source>
        <dbReference type="SAM" id="Coils"/>
    </source>
</evidence>
<dbReference type="Pfam" id="PF22938">
    <property type="entry name" value="Integrase_p58_C"/>
    <property type="match status" value="1"/>
</dbReference>
<organism evidence="4 5">
    <name type="scientific">Daphnia sinensis</name>
    <dbReference type="NCBI Taxonomy" id="1820382"/>
    <lineage>
        <taxon>Eukaryota</taxon>
        <taxon>Metazoa</taxon>
        <taxon>Ecdysozoa</taxon>
        <taxon>Arthropoda</taxon>
        <taxon>Crustacea</taxon>
        <taxon>Branchiopoda</taxon>
        <taxon>Diplostraca</taxon>
        <taxon>Cladocera</taxon>
        <taxon>Anomopoda</taxon>
        <taxon>Daphniidae</taxon>
        <taxon>Daphnia</taxon>
        <taxon>Daphnia similis group</taxon>
    </lineage>
</organism>
<evidence type="ECO:0000256" key="2">
    <source>
        <dbReference type="SAM" id="MobiDB-lite"/>
    </source>
</evidence>
<feature type="compositionally biased region" description="Basic and acidic residues" evidence="2">
    <location>
        <begin position="173"/>
        <end position="189"/>
    </location>
</feature>
<evidence type="ECO:0000313" key="4">
    <source>
        <dbReference type="EMBL" id="KAI9553642.1"/>
    </source>
</evidence>
<comment type="caution">
    <text evidence="4">The sequence shown here is derived from an EMBL/GenBank/DDBJ whole genome shotgun (WGS) entry which is preliminary data.</text>
</comment>
<dbReference type="AlphaFoldDB" id="A0AAD5KKK3"/>
<reference evidence="4 5" key="1">
    <citation type="submission" date="2022-05" db="EMBL/GenBank/DDBJ databases">
        <title>A multi-omics perspective on studying reproductive biology in Daphnia sinensis.</title>
        <authorList>
            <person name="Jia J."/>
        </authorList>
    </citation>
    <scope>NUCLEOTIDE SEQUENCE [LARGE SCALE GENOMIC DNA]</scope>
    <source>
        <strain evidence="4 5">WSL</strain>
    </source>
</reference>
<accession>A0AAD5KKK3</accession>
<proteinExistence type="predicted"/>
<feature type="compositionally biased region" description="Polar residues" evidence="2">
    <location>
        <begin position="133"/>
        <end position="145"/>
    </location>
</feature>
<dbReference type="Proteomes" id="UP000820818">
    <property type="component" value="Linkage Group LG9"/>
</dbReference>
<keyword evidence="5" id="KW-1185">Reference proteome</keyword>
<dbReference type="InterPro" id="IPR054465">
    <property type="entry name" value="Integrase_p58-like_C"/>
</dbReference>
<name>A0AAD5KKK3_9CRUS</name>
<dbReference type="EMBL" id="WJBH02000009">
    <property type="protein sequence ID" value="KAI9553642.1"/>
    <property type="molecule type" value="Genomic_DNA"/>
</dbReference>
<protein>
    <recommendedName>
        <fullName evidence="3">Integrase p58-like C-terminal domain-containing protein</fullName>
    </recommendedName>
</protein>
<gene>
    <name evidence="4" type="ORF">GHT06_021567</name>
</gene>
<feature type="region of interest" description="Disordered" evidence="2">
    <location>
        <begin position="100"/>
        <end position="196"/>
    </location>
</feature>
<evidence type="ECO:0000259" key="3">
    <source>
        <dbReference type="Pfam" id="PF22938"/>
    </source>
</evidence>
<feature type="domain" description="Integrase p58-like C-terminal" evidence="3">
    <location>
        <begin position="64"/>
        <end position="97"/>
    </location>
</feature>